<proteinExistence type="predicted"/>
<protein>
    <submittedName>
        <fullName evidence="1">Uncharacterized protein</fullName>
    </submittedName>
</protein>
<gene>
    <name evidence="1" type="ORF">CLBCK_18410</name>
</gene>
<dbReference type="InterPro" id="IPR009057">
    <property type="entry name" value="Homeodomain-like_sf"/>
</dbReference>
<dbReference type="EMBL" id="LZZI01000025">
    <property type="protein sequence ID" value="OOM62303.1"/>
    <property type="molecule type" value="Genomic_DNA"/>
</dbReference>
<dbReference type="SUPFAM" id="SSF46689">
    <property type="entry name" value="Homeodomain-like"/>
    <property type="match status" value="1"/>
</dbReference>
<evidence type="ECO:0000313" key="1">
    <source>
        <dbReference type="EMBL" id="OOM62303.1"/>
    </source>
</evidence>
<accession>A0A1S8SA38</accession>
<dbReference type="Gene3D" id="1.10.10.10">
    <property type="entry name" value="Winged helix-like DNA-binding domain superfamily/Winged helix DNA-binding domain"/>
    <property type="match status" value="1"/>
</dbReference>
<dbReference type="AlphaFoldDB" id="A0A1S8SA38"/>
<dbReference type="RefSeq" id="WP_241407541.1">
    <property type="nucleotide sequence ID" value="NZ_JABTAE010000001.1"/>
</dbReference>
<dbReference type="InterPro" id="IPR036388">
    <property type="entry name" value="WH-like_DNA-bd_sf"/>
</dbReference>
<organism evidence="1 2">
    <name type="scientific">Clostridium beijerinckii</name>
    <name type="common">Clostridium MP</name>
    <dbReference type="NCBI Taxonomy" id="1520"/>
    <lineage>
        <taxon>Bacteria</taxon>
        <taxon>Bacillati</taxon>
        <taxon>Bacillota</taxon>
        <taxon>Clostridia</taxon>
        <taxon>Eubacteriales</taxon>
        <taxon>Clostridiaceae</taxon>
        <taxon>Clostridium</taxon>
    </lineage>
</organism>
<sequence length="54" mass="6039">MKVNLSKIANNKKITPIEEQVLEYIINNIDSVMDLGIRGGAAENYTSKSTIMRI</sequence>
<comment type="caution">
    <text evidence="1">The sequence shown here is derived from an EMBL/GenBank/DDBJ whole genome shotgun (WGS) entry which is preliminary data.</text>
</comment>
<evidence type="ECO:0000313" key="2">
    <source>
        <dbReference type="Proteomes" id="UP000190973"/>
    </source>
</evidence>
<dbReference type="Proteomes" id="UP000190973">
    <property type="component" value="Unassembled WGS sequence"/>
</dbReference>
<reference evidence="1 2" key="1">
    <citation type="submission" date="2016-05" db="EMBL/GenBank/DDBJ databases">
        <title>Microbial solvent formation.</title>
        <authorList>
            <person name="Poehlein A."/>
            <person name="Montoya Solano J.D."/>
            <person name="Flitsch S."/>
            <person name="Krabben P."/>
            <person name="Duerre P."/>
            <person name="Daniel R."/>
        </authorList>
    </citation>
    <scope>NUCLEOTIDE SEQUENCE [LARGE SCALE GENOMIC DNA]</scope>
    <source>
        <strain evidence="1 2">DSM 53</strain>
    </source>
</reference>
<name>A0A1S8SA38_CLOBE</name>